<dbReference type="InterPro" id="IPR036412">
    <property type="entry name" value="HAD-like_sf"/>
</dbReference>
<dbReference type="SUPFAM" id="SSF56784">
    <property type="entry name" value="HAD-like"/>
    <property type="match status" value="1"/>
</dbReference>
<protein>
    <recommendedName>
        <fullName evidence="2">FCP1 homology domain-containing protein</fullName>
    </recommendedName>
</protein>
<dbReference type="EMBL" id="UINC01037684">
    <property type="protein sequence ID" value="SVB33540.1"/>
    <property type="molecule type" value="Genomic_DNA"/>
</dbReference>
<name>A0A382D541_9ZZZZ</name>
<gene>
    <name evidence="1" type="ORF">METZ01_LOCUS186394</name>
</gene>
<proteinExistence type="predicted"/>
<organism evidence="1">
    <name type="scientific">marine metagenome</name>
    <dbReference type="NCBI Taxonomy" id="408172"/>
    <lineage>
        <taxon>unclassified sequences</taxon>
        <taxon>metagenomes</taxon>
        <taxon>ecological metagenomes</taxon>
    </lineage>
</organism>
<evidence type="ECO:0008006" key="2">
    <source>
        <dbReference type="Google" id="ProtNLM"/>
    </source>
</evidence>
<dbReference type="AlphaFoldDB" id="A0A382D541"/>
<sequence length="142" mass="15974">MNIYFDVDYTLIAMDGSLRPGATEVFAGLINDGHSIYIWSGVGMRTDDIERLGLSKFVSGIFVKPITEYEVGLKRFSVSPRPDFVIDDHKEIVDAFGGVHIEPYYFRSAEDGHMSELYKAIKDFISTGTSNHRGFKPVSEKK</sequence>
<evidence type="ECO:0000313" key="1">
    <source>
        <dbReference type="EMBL" id="SVB33540.1"/>
    </source>
</evidence>
<accession>A0A382D541</accession>
<reference evidence="1" key="1">
    <citation type="submission" date="2018-05" db="EMBL/GenBank/DDBJ databases">
        <authorList>
            <person name="Lanie J.A."/>
            <person name="Ng W.-L."/>
            <person name="Kazmierczak K.M."/>
            <person name="Andrzejewski T.M."/>
            <person name="Davidsen T.M."/>
            <person name="Wayne K.J."/>
            <person name="Tettelin H."/>
            <person name="Glass J.I."/>
            <person name="Rusch D."/>
            <person name="Podicherti R."/>
            <person name="Tsui H.-C.T."/>
            <person name="Winkler M.E."/>
        </authorList>
    </citation>
    <scope>NUCLEOTIDE SEQUENCE</scope>
</reference>